<proteinExistence type="predicted"/>
<comment type="caution">
    <text evidence="2">The sequence shown here is derived from an EMBL/GenBank/DDBJ whole genome shotgun (WGS) entry which is preliminary data.</text>
</comment>
<feature type="compositionally biased region" description="Low complexity" evidence="1">
    <location>
        <begin position="60"/>
        <end position="73"/>
    </location>
</feature>
<evidence type="ECO:0000313" key="3">
    <source>
        <dbReference type="Proteomes" id="UP001211065"/>
    </source>
</evidence>
<feature type="region of interest" description="Disordered" evidence="1">
    <location>
        <begin position="47"/>
        <end position="86"/>
    </location>
</feature>
<organism evidence="2 3">
    <name type="scientific">Clydaea vesicula</name>
    <dbReference type="NCBI Taxonomy" id="447962"/>
    <lineage>
        <taxon>Eukaryota</taxon>
        <taxon>Fungi</taxon>
        <taxon>Fungi incertae sedis</taxon>
        <taxon>Chytridiomycota</taxon>
        <taxon>Chytridiomycota incertae sedis</taxon>
        <taxon>Chytridiomycetes</taxon>
        <taxon>Lobulomycetales</taxon>
        <taxon>Lobulomycetaceae</taxon>
        <taxon>Clydaea</taxon>
    </lineage>
</organism>
<gene>
    <name evidence="2" type="ORF">HK099_008522</name>
</gene>
<protein>
    <submittedName>
        <fullName evidence="2">Uncharacterized protein</fullName>
    </submittedName>
</protein>
<name>A0AAD5TVR3_9FUNG</name>
<dbReference type="EMBL" id="JADGJW010000944">
    <property type="protein sequence ID" value="KAJ3209360.1"/>
    <property type="molecule type" value="Genomic_DNA"/>
</dbReference>
<feature type="compositionally biased region" description="Polar residues" evidence="1">
    <location>
        <begin position="74"/>
        <end position="86"/>
    </location>
</feature>
<dbReference type="Proteomes" id="UP001211065">
    <property type="component" value="Unassembled WGS sequence"/>
</dbReference>
<dbReference type="AlphaFoldDB" id="A0AAD5TVR3"/>
<accession>A0AAD5TVR3</accession>
<sequence length="172" mass="19489">MISLRIITEDCQRNNTGFIVAYVQLGLNCNNIGPVTLKFLKEVKNAPTKSNTTEQKSNKKANTNENASNSTNNPRVSNKPSPSLTITKRKEVKKTTICKPTKSAQRIKLEEECYDALDRLRTMSQKLPTTIFEVENILKSSDQSKRVHDYSAEVLKVTAKYFEDVNNLDFTQ</sequence>
<reference evidence="2" key="1">
    <citation type="submission" date="2020-05" db="EMBL/GenBank/DDBJ databases">
        <title>Phylogenomic resolution of chytrid fungi.</title>
        <authorList>
            <person name="Stajich J.E."/>
            <person name="Amses K."/>
            <person name="Simmons R."/>
            <person name="Seto K."/>
            <person name="Myers J."/>
            <person name="Bonds A."/>
            <person name="Quandt C.A."/>
            <person name="Barry K."/>
            <person name="Liu P."/>
            <person name="Grigoriev I."/>
            <person name="Longcore J.E."/>
            <person name="James T.Y."/>
        </authorList>
    </citation>
    <scope>NUCLEOTIDE SEQUENCE</scope>
    <source>
        <strain evidence="2">JEL0476</strain>
    </source>
</reference>
<evidence type="ECO:0000256" key="1">
    <source>
        <dbReference type="SAM" id="MobiDB-lite"/>
    </source>
</evidence>
<evidence type="ECO:0000313" key="2">
    <source>
        <dbReference type="EMBL" id="KAJ3209360.1"/>
    </source>
</evidence>
<keyword evidence="3" id="KW-1185">Reference proteome</keyword>